<feature type="transmembrane region" description="Helical" evidence="2">
    <location>
        <begin position="472"/>
        <end position="491"/>
    </location>
</feature>
<reference evidence="3 4" key="1">
    <citation type="submission" date="2021-07" db="EMBL/GenBank/DDBJ databases">
        <title>Sequencing Streptomyces halstedii LGO-A4 genome an citrus endophytic actinomycete.</title>
        <authorList>
            <person name="Samborskyy M."/>
            <person name="Scott N."/>
            <person name="Deglau R."/>
            <person name="Dickens S."/>
            <person name="Oliveira L.G."/>
        </authorList>
    </citation>
    <scope>NUCLEOTIDE SEQUENCE [LARGE SCALE GENOMIC DNA]</scope>
    <source>
        <strain evidence="3 4">LGO-A4</strain>
    </source>
</reference>
<keyword evidence="2" id="KW-0472">Membrane</keyword>
<feature type="compositionally biased region" description="Basic and acidic residues" evidence="1">
    <location>
        <begin position="680"/>
        <end position="704"/>
    </location>
</feature>
<feature type="transmembrane region" description="Helical" evidence="2">
    <location>
        <begin position="428"/>
        <end position="452"/>
    </location>
</feature>
<dbReference type="Proteomes" id="UP000735541">
    <property type="component" value="Unassembled WGS sequence"/>
</dbReference>
<evidence type="ECO:0000313" key="3">
    <source>
        <dbReference type="EMBL" id="MBV7671464.1"/>
    </source>
</evidence>
<evidence type="ECO:0000256" key="1">
    <source>
        <dbReference type="SAM" id="MobiDB-lite"/>
    </source>
</evidence>
<feature type="region of interest" description="Disordered" evidence="1">
    <location>
        <begin position="672"/>
        <end position="710"/>
    </location>
</feature>
<keyword evidence="2" id="KW-1133">Transmembrane helix</keyword>
<feature type="region of interest" description="Disordered" evidence="1">
    <location>
        <begin position="1"/>
        <end position="204"/>
    </location>
</feature>
<name>A0ABS6TTB3_STRHA</name>
<dbReference type="InterPro" id="IPR025291">
    <property type="entry name" value="DUF4153"/>
</dbReference>
<dbReference type="EMBL" id="JAHUVW010000001">
    <property type="protein sequence ID" value="MBV7671464.1"/>
    <property type="molecule type" value="Genomic_DNA"/>
</dbReference>
<feature type="transmembrane region" description="Helical" evidence="2">
    <location>
        <begin position="385"/>
        <end position="407"/>
    </location>
</feature>
<accession>A0ABS6TTB3</accession>
<comment type="caution">
    <text evidence="3">The sequence shown here is derived from an EMBL/GenBank/DDBJ whole genome shotgun (WGS) entry which is preliminary data.</text>
</comment>
<proteinExistence type="predicted"/>
<protein>
    <submittedName>
        <fullName evidence="3">DUF4173 domain-containing protein</fullName>
    </submittedName>
</protein>
<gene>
    <name evidence="3" type="ORF">STHAL_18610</name>
</gene>
<evidence type="ECO:0000256" key="2">
    <source>
        <dbReference type="SAM" id="Phobius"/>
    </source>
</evidence>
<sequence>MSDHASEAASGRPGASATPPESGEAEPSRSRAVAGAGRAAGPEEPEEPEGPGGAGGARDVAQPAASARPRSGVPAQGSGSVPGAGSAQGSGSVPGSGSAQGSGSVPASDSGPGRREAMPGNDDPSGEAGPSGATSPSGEAGPSGATSPSGEAGSDGPAAPGGRTGPNVSTAPAYRKAPPPPAVSRQGRTPQPPPGLLSRLRPPGPPPITAATLCSALAAGLLSALLLGDGLGLNLLFVAVAAAVAAYFAARAAGRRLRPWTAVWSVGGLALLAVPALRDAGWPSFLALVSALALGSLALHGSRGWPGVLFGSWGLCTSVSRGVRWGWRGIRDRADDSRGRVRTATRTTGVAVALLVVFGALFASADPAFADLLSGLTPDLSIGDSPWRAVLFVLGLFGALAAAHTAAAPVRWDGITVRPGPARKRAEWAVPLIVLNLLFALFVGFQLVVLLGGYDRVLEETGLTRSAYARQGFWQLLWATVLTLVVIALARRWAPRGGRHDRTLVRSVLGALCVLTLVVVASALRRMDLYVEAFGLTRLRISVAAVELWLGVVLVLILVAGVFGARLLPRAVAVSAAAGVLAFGLLSPDGLIAEQNVHRYQERKAIDIDYLRELSADAVPALDTLPEPLRACALERIQRNLATSDAPWYATSWGEARARDILAANPAQLRGTECYSPGRSVDEQADERGDHEEGGYPREDHGGEDPSASY</sequence>
<feature type="transmembrane region" description="Helical" evidence="2">
    <location>
        <begin position="347"/>
        <end position="365"/>
    </location>
</feature>
<feature type="transmembrane region" description="Helical" evidence="2">
    <location>
        <begin position="257"/>
        <end position="274"/>
    </location>
</feature>
<feature type="transmembrane region" description="Helical" evidence="2">
    <location>
        <begin position="544"/>
        <end position="565"/>
    </location>
</feature>
<feature type="transmembrane region" description="Helical" evidence="2">
    <location>
        <begin position="503"/>
        <end position="524"/>
    </location>
</feature>
<feature type="transmembrane region" description="Helical" evidence="2">
    <location>
        <begin position="572"/>
        <end position="593"/>
    </location>
</feature>
<dbReference type="Pfam" id="PF13687">
    <property type="entry name" value="DUF4153"/>
    <property type="match status" value="1"/>
</dbReference>
<feature type="compositionally biased region" description="Gly residues" evidence="1">
    <location>
        <begin position="80"/>
        <end position="100"/>
    </location>
</feature>
<evidence type="ECO:0000313" key="4">
    <source>
        <dbReference type="Proteomes" id="UP000735541"/>
    </source>
</evidence>
<feature type="transmembrane region" description="Helical" evidence="2">
    <location>
        <begin position="233"/>
        <end position="250"/>
    </location>
</feature>
<keyword evidence="4" id="KW-1185">Reference proteome</keyword>
<organism evidence="3 4">
    <name type="scientific">Streptomyces halstedii</name>
    <dbReference type="NCBI Taxonomy" id="1944"/>
    <lineage>
        <taxon>Bacteria</taxon>
        <taxon>Bacillati</taxon>
        <taxon>Actinomycetota</taxon>
        <taxon>Actinomycetes</taxon>
        <taxon>Kitasatosporales</taxon>
        <taxon>Streptomycetaceae</taxon>
        <taxon>Streptomyces</taxon>
    </lineage>
</organism>
<keyword evidence="2" id="KW-0812">Transmembrane</keyword>